<comment type="caution">
    <text evidence="4">The sequence shown here is derived from an EMBL/GenBank/DDBJ whole genome shotgun (WGS) entry which is preliminary data.</text>
</comment>
<dbReference type="AlphaFoldDB" id="A0A8J5ESR2"/>
<feature type="region of interest" description="Disordered" evidence="2">
    <location>
        <begin position="165"/>
        <end position="285"/>
    </location>
</feature>
<evidence type="ECO:0000256" key="1">
    <source>
        <dbReference type="PROSITE-ProRule" id="PRU00259"/>
    </source>
</evidence>
<dbReference type="OrthoDB" id="7537227at2759"/>
<dbReference type="PROSITE" id="PS51698">
    <property type="entry name" value="U_BOX"/>
    <property type="match status" value="1"/>
</dbReference>
<organism evidence="4 5">
    <name type="scientific">Zingiber officinale</name>
    <name type="common">Ginger</name>
    <name type="synonym">Amomum zingiber</name>
    <dbReference type="NCBI Taxonomy" id="94328"/>
    <lineage>
        <taxon>Eukaryota</taxon>
        <taxon>Viridiplantae</taxon>
        <taxon>Streptophyta</taxon>
        <taxon>Embryophyta</taxon>
        <taxon>Tracheophyta</taxon>
        <taxon>Spermatophyta</taxon>
        <taxon>Magnoliopsida</taxon>
        <taxon>Liliopsida</taxon>
        <taxon>Zingiberales</taxon>
        <taxon>Zingiberaceae</taxon>
        <taxon>Zingiber</taxon>
    </lineage>
</organism>
<sequence length="626" mass="66745">MGSRKPFWKFSIHGHRSAPSRTDKSPTAFPTMAEAMPVEFLCPVSRTLMADPVIVPPSGHTFERACIQACADLALSPPGLSLDLDPAALCLIPNVALRSTILGWCHRSGVPPPQPVPPEAAYALVRRLMSPSSSSGNPPRSPYVSGGRDLRGEFVGRFASLSVEEAAEEEKDDAFMSPPEVTGAASNSRGSRYDEEGEDFRGSSAYYDAKVESFGSRSTRSNQNQNQNQNFWESTNPNATSRQAPASSVRHDSSSATEVVVKESPKETQPQAPAPDLPASSASGASISEEDLLNKFGGTELSEQEFGLVLLRQATRESGEQRITLCKPRILAALRSMLLSSSAAVQNNVTAALVNLSLERENRALILRSGVVPPLVEVLKRGNPEARGHAASLIFSLSLAEDNRAAIAVLGVISPLLDLFCVPAADATHARRDAGMALYYLSLNVANQTKIARAPGAVRSLLAVSMEKDAEASAQGPGLARLALMVVCNLAGCNEGRAALMDGGAVAAVVSLMRSPATAAEEEYCVAALYGMSRGSLRFRGLARAVGAERVLMQIAESGEGDVRREMAKKVLRAMRGEEDNEYTTSSSAPTFPMGGDSSVVSEGMMSIRRRPNHYNNAPRLNSAEF</sequence>
<name>A0A8J5ESR2_ZINOF</name>
<dbReference type="Pfam" id="PF04564">
    <property type="entry name" value="U-box"/>
    <property type="match status" value="1"/>
</dbReference>
<dbReference type="PANTHER" id="PTHR23315:SF339">
    <property type="entry name" value="U-BOX DOMAIN-CONTAINING PROTEIN 40"/>
    <property type="match status" value="1"/>
</dbReference>
<dbReference type="GO" id="GO:0016567">
    <property type="term" value="P:protein ubiquitination"/>
    <property type="evidence" value="ECO:0007669"/>
    <property type="project" value="InterPro"/>
</dbReference>
<dbReference type="PROSITE" id="PS50176">
    <property type="entry name" value="ARM_REPEAT"/>
    <property type="match status" value="1"/>
</dbReference>
<dbReference type="Proteomes" id="UP000734854">
    <property type="component" value="Unassembled WGS sequence"/>
</dbReference>
<dbReference type="SMART" id="SM00504">
    <property type="entry name" value="Ubox"/>
    <property type="match status" value="1"/>
</dbReference>
<gene>
    <name evidence="4" type="ORF">ZIOFF_075176</name>
</gene>
<proteinExistence type="predicted"/>
<dbReference type="FunFam" id="3.30.40.10:FF:000491">
    <property type="entry name" value="RING-type E3 ubiquitin transferase"/>
    <property type="match status" value="1"/>
</dbReference>
<evidence type="ECO:0000313" key="5">
    <source>
        <dbReference type="Proteomes" id="UP000734854"/>
    </source>
</evidence>
<dbReference type="EMBL" id="JACMSC010000097">
    <property type="protein sequence ID" value="KAG6466992.1"/>
    <property type="molecule type" value="Genomic_DNA"/>
</dbReference>
<feature type="compositionally biased region" description="Polar residues" evidence="2">
    <location>
        <begin position="231"/>
        <end position="246"/>
    </location>
</feature>
<dbReference type="InterPro" id="IPR000225">
    <property type="entry name" value="Armadillo"/>
</dbReference>
<accession>A0A8J5ESR2</accession>
<evidence type="ECO:0000259" key="3">
    <source>
        <dbReference type="PROSITE" id="PS51698"/>
    </source>
</evidence>
<feature type="repeat" description="ARM" evidence="1">
    <location>
        <begin position="329"/>
        <end position="371"/>
    </location>
</feature>
<feature type="region of interest" description="Disordered" evidence="2">
    <location>
        <begin position="576"/>
        <end position="597"/>
    </location>
</feature>
<dbReference type="FunFam" id="1.25.10.10:FF:000285">
    <property type="entry name" value="RING-type E3 ubiquitin transferase"/>
    <property type="match status" value="1"/>
</dbReference>
<dbReference type="PANTHER" id="PTHR23315">
    <property type="entry name" value="U BOX DOMAIN-CONTAINING"/>
    <property type="match status" value="1"/>
</dbReference>
<dbReference type="GO" id="GO:0004842">
    <property type="term" value="F:ubiquitin-protein transferase activity"/>
    <property type="evidence" value="ECO:0007669"/>
    <property type="project" value="InterPro"/>
</dbReference>
<dbReference type="InterPro" id="IPR003613">
    <property type="entry name" value="Ubox_domain"/>
</dbReference>
<dbReference type="SMART" id="SM00185">
    <property type="entry name" value="ARM"/>
    <property type="match status" value="5"/>
</dbReference>
<reference evidence="4 5" key="1">
    <citation type="submission" date="2020-08" db="EMBL/GenBank/DDBJ databases">
        <title>Plant Genome Project.</title>
        <authorList>
            <person name="Zhang R.-G."/>
        </authorList>
    </citation>
    <scope>NUCLEOTIDE SEQUENCE [LARGE SCALE GENOMIC DNA]</scope>
    <source>
        <tissue evidence="4">Rhizome</tissue>
    </source>
</reference>
<keyword evidence="5" id="KW-1185">Reference proteome</keyword>
<evidence type="ECO:0000256" key="2">
    <source>
        <dbReference type="SAM" id="MobiDB-lite"/>
    </source>
</evidence>
<feature type="domain" description="U-box" evidence="3">
    <location>
        <begin position="35"/>
        <end position="111"/>
    </location>
</feature>
<protein>
    <recommendedName>
        <fullName evidence="3">U-box domain-containing protein</fullName>
    </recommendedName>
</protein>
<evidence type="ECO:0000313" key="4">
    <source>
        <dbReference type="EMBL" id="KAG6466992.1"/>
    </source>
</evidence>
<feature type="region of interest" description="Disordered" evidence="2">
    <location>
        <begin position="129"/>
        <end position="148"/>
    </location>
</feature>